<evidence type="ECO:0000313" key="2">
    <source>
        <dbReference type="EMBL" id="CAF1535647.1"/>
    </source>
</evidence>
<organism evidence="2 4">
    <name type="scientific">Rotaria sordida</name>
    <dbReference type="NCBI Taxonomy" id="392033"/>
    <lineage>
        <taxon>Eukaryota</taxon>
        <taxon>Metazoa</taxon>
        <taxon>Spiralia</taxon>
        <taxon>Gnathifera</taxon>
        <taxon>Rotifera</taxon>
        <taxon>Eurotatoria</taxon>
        <taxon>Bdelloidea</taxon>
        <taxon>Philodinida</taxon>
        <taxon>Philodinidae</taxon>
        <taxon>Rotaria</taxon>
    </lineage>
</organism>
<dbReference type="EMBL" id="CAJNOT010011788">
    <property type="protein sequence ID" value="CAF1535647.1"/>
    <property type="molecule type" value="Genomic_DNA"/>
</dbReference>
<keyword evidence="1" id="KW-1133">Transmembrane helix</keyword>
<sequence length="37" mass="4205">MQATQRGAQIGQSLISVIFYGFGIFVAYRYYETGLRV</sequence>
<evidence type="ECO:0000256" key="1">
    <source>
        <dbReference type="SAM" id="Phobius"/>
    </source>
</evidence>
<reference evidence="2" key="1">
    <citation type="submission" date="2021-02" db="EMBL/GenBank/DDBJ databases">
        <authorList>
            <person name="Nowell W R."/>
        </authorList>
    </citation>
    <scope>NUCLEOTIDE SEQUENCE</scope>
</reference>
<keyword evidence="1" id="KW-0812">Transmembrane</keyword>
<feature type="non-terminal residue" evidence="2">
    <location>
        <position position="37"/>
    </location>
</feature>
<protein>
    <submittedName>
        <fullName evidence="2">Uncharacterized protein</fullName>
    </submittedName>
</protein>
<dbReference type="EMBL" id="CAJOBD010051534">
    <property type="protein sequence ID" value="CAF4353042.1"/>
    <property type="molecule type" value="Genomic_DNA"/>
</dbReference>
<accession>A0A815VWM5</accession>
<evidence type="ECO:0000313" key="3">
    <source>
        <dbReference type="EMBL" id="CAF4353042.1"/>
    </source>
</evidence>
<dbReference type="AlphaFoldDB" id="A0A815VWM5"/>
<proteinExistence type="predicted"/>
<feature type="transmembrane region" description="Helical" evidence="1">
    <location>
        <begin position="12"/>
        <end position="31"/>
    </location>
</feature>
<evidence type="ECO:0000313" key="4">
    <source>
        <dbReference type="Proteomes" id="UP000663864"/>
    </source>
</evidence>
<dbReference type="Proteomes" id="UP000663864">
    <property type="component" value="Unassembled WGS sequence"/>
</dbReference>
<gene>
    <name evidence="3" type="ORF">JBS370_LOCUS41987</name>
    <name evidence="2" type="ORF">ZHD862_LOCUS38903</name>
</gene>
<keyword evidence="1" id="KW-0472">Membrane</keyword>
<name>A0A815VWM5_9BILA</name>
<comment type="caution">
    <text evidence="2">The sequence shown here is derived from an EMBL/GenBank/DDBJ whole genome shotgun (WGS) entry which is preliminary data.</text>
</comment>
<dbReference type="Proteomes" id="UP000663836">
    <property type="component" value="Unassembled WGS sequence"/>
</dbReference>